<name>A0A6B3VY37_9BACI</name>
<evidence type="ECO:0000256" key="1">
    <source>
        <dbReference type="ARBA" id="ARBA00022618"/>
    </source>
</evidence>
<comment type="subcellular location">
    <subcellularLocation>
        <location evidence="5">Cytoplasm</location>
    </subcellularLocation>
    <text evidence="5">Localizes to the division site, in a FtsZ-dependent manner.</text>
</comment>
<dbReference type="GO" id="GO:0000917">
    <property type="term" value="P:division septum assembly"/>
    <property type="evidence" value="ECO:0007669"/>
    <property type="project" value="UniProtKB-KW"/>
</dbReference>
<protein>
    <recommendedName>
        <fullName evidence="5">Cell division protein SepF</fullName>
    </recommendedName>
</protein>
<dbReference type="Proteomes" id="UP000472971">
    <property type="component" value="Unassembled WGS sequence"/>
</dbReference>
<reference evidence="7 8" key="1">
    <citation type="submission" date="2020-02" db="EMBL/GenBank/DDBJ databases">
        <title>Bacillus aquiflavi sp. nov., isolated from yellow water of strong flavor Chinese baijiu in Yibin region of China.</title>
        <authorList>
            <person name="Xie J."/>
        </authorList>
    </citation>
    <scope>NUCLEOTIDE SEQUENCE [LARGE SCALE GENOMIC DNA]</scope>
    <source>
        <strain evidence="7 8">3H-10</strain>
    </source>
</reference>
<dbReference type="InterPro" id="IPR038594">
    <property type="entry name" value="SepF-like_sf"/>
</dbReference>
<accession>A0A6B3VY37</accession>
<proteinExistence type="inferred from homology"/>
<evidence type="ECO:0000313" key="6">
    <source>
        <dbReference type="EMBL" id="MBA4537595.1"/>
    </source>
</evidence>
<gene>
    <name evidence="5" type="primary">sepF</name>
    <name evidence="7" type="ORF">G4D64_10140</name>
    <name evidence="6" type="ORF">H1Z61_10745</name>
</gene>
<evidence type="ECO:0000256" key="5">
    <source>
        <dbReference type="HAMAP-Rule" id="MF_01197"/>
    </source>
</evidence>
<keyword evidence="1 5" id="KW-0132">Cell division</keyword>
<dbReference type="HAMAP" id="MF_01197">
    <property type="entry name" value="SepF"/>
    <property type="match status" value="1"/>
</dbReference>
<dbReference type="RefSeq" id="WP_163242246.1">
    <property type="nucleotide sequence ID" value="NZ_CP082780.1"/>
</dbReference>
<comment type="caution">
    <text evidence="7">The sequence shown here is derived from an EMBL/GenBank/DDBJ whole genome shotgun (WGS) entry which is preliminary data.</text>
</comment>
<keyword evidence="3 5" id="KW-0131">Cell cycle</keyword>
<dbReference type="Proteomes" id="UP000570010">
    <property type="component" value="Unassembled WGS sequence"/>
</dbReference>
<comment type="subunit">
    <text evidence="5">Homodimer. Interacts with FtsZ.</text>
</comment>
<comment type="function">
    <text evidence="4 5">Cell division protein that is part of the divisome complex and is recruited early to the Z-ring. Probably stimulates Z-ring formation, perhaps through the cross-linking of FtsZ protofilaments. Its function overlaps with FtsA.</text>
</comment>
<dbReference type="Pfam" id="PF04472">
    <property type="entry name" value="SepF"/>
    <property type="match status" value="1"/>
</dbReference>
<evidence type="ECO:0000313" key="9">
    <source>
        <dbReference type="Proteomes" id="UP000570010"/>
    </source>
</evidence>
<dbReference type="EMBL" id="JACEIO010000024">
    <property type="protein sequence ID" value="MBA4537595.1"/>
    <property type="molecule type" value="Genomic_DNA"/>
</dbReference>
<dbReference type="InterPro" id="IPR023052">
    <property type="entry name" value="Cell_div_SepF"/>
</dbReference>
<dbReference type="PANTHER" id="PTHR35798">
    <property type="entry name" value="CELL DIVISION PROTEIN SEPF"/>
    <property type="match status" value="1"/>
</dbReference>
<dbReference type="PANTHER" id="PTHR35798:SF1">
    <property type="entry name" value="CELL DIVISION PROTEIN SEPF"/>
    <property type="match status" value="1"/>
</dbReference>
<organism evidence="7 8">
    <name type="scientific">Bacillus aquiflavi</name>
    <dbReference type="NCBI Taxonomy" id="2672567"/>
    <lineage>
        <taxon>Bacteria</taxon>
        <taxon>Bacillati</taxon>
        <taxon>Bacillota</taxon>
        <taxon>Bacilli</taxon>
        <taxon>Bacillales</taxon>
        <taxon>Bacillaceae</taxon>
        <taxon>Bacillus</taxon>
    </lineage>
</organism>
<keyword evidence="2 5" id="KW-0717">Septation</keyword>
<reference evidence="6 9" key="2">
    <citation type="submission" date="2020-07" db="EMBL/GenBank/DDBJ databases">
        <authorList>
            <person name="Feng H."/>
        </authorList>
    </citation>
    <scope>NUCLEOTIDE SEQUENCE [LARGE SCALE GENOMIC DNA]</scope>
    <source>
        <strain evidence="6">S-12</strain>
        <strain evidence="9">s-12</strain>
    </source>
</reference>
<keyword evidence="5" id="KW-0963">Cytoplasm</keyword>
<keyword evidence="8" id="KW-1185">Reference proteome</keyword>
<dbReference type="InterPro" id="IPR007561">
    <property type="entry name" value="Cell_div_SepF/SepF-rel"/>
</dbReference>
<dbReference type="EMBL" id="JAAIWN010000022">
    <property type="protein sequence ID" value="NEY81852.1"/>
    <property type="molecule type" value="Genomic_DNA"/>
</dbReference>
<evidence type="ECO:0000256" key="4">
    <source>
        <dbReference type="ARBA" id="ARBA00044936"/>
    </source>
</evidence>
<evidence type="ECO:0000256" key="3">
    <source>
        <dbReference type="ARBA" id="ARBA00023306"/>
    </source>
</evidence>
<dbReference type="GO" id="GO:0005737">
    <property type="term" value="C:cytoplasm"/>
    <property type="evidence" value="ECO:0007669"/>
    <property type="project" value="UniProtKB-SubCell"/>
</dbReference>
<comment type="similarity">
    <text evidence="5">Belongs to the SepF family.</text>
</comment>
<evidence type="ECO:0000313" key="8">
    <source>
        <dbReference type="Proteomes" id="UP000472971"/>
    </source>
</evidence>
<evidence type="ECO:0000313" key="7">
    <source>
        <dbReference type="EMBL" id="NEY81852.1"/>
    </source>
</evidence>
<dbReference type="AlphaFoldDB" id="A0A6B3VY37"/>
<evidence type="ECO:0000256" key="2">
    <source>
        <dbReference type="ARBA" id="ARBA00023210"/>
    </source>
</evidence>
<dbReference type="Gene3D" id="3.30.110.150">
    <property type="entry name" value="SepF-like protein"/>
    <property type="match status" value="1"/>
</dbReference>
<dbReference type="GO" id="GO:0043093">
    <property type="term" value="P:FtsZ-dependent cytokinesis"/>
    <property type="evidence" value="ECO:0007669"/>
    <property type="project" value="UniProtKB-UniRule"/>
</dbReference>
<sequence length="133" mass="15078">MSLKSKVKSFFFLDDEYKEEEIIEEEETVKPSKNTPKQNIVSLQSVQKSSKVILMEPRVYAEAQEIADHLKSRRAVVVNLQRIQHEQAKRIIDFLSGTVYAIGGDIQKIGPNIFLCTPENVEVAGSISELIEE</sequence>